<comment type="caution">
    <text evidence="2">The sequence shown here is derived from an EMBL/GenBank/DDBJ whole genome shotgun (WGS) entry which is preliminary data.</text>
</comment>
<feature type="transmembrane region" description="Helical" evidence="1">
    <location>
        <begin position="177"/>
        <end position="206"/>
    </location>
</feature>
<dbReference type="EMBL" id="PCTA01000017">
    <property type="protein sequence ID" value="PIP61753.1"/>
    <property type="molecule type" value="Genomic_DNA"/>
</dbReference>
<proteinExistence type="predicted"/>
<feature type="transmembrane region" description="Helical" evidence="1">
    <location>
        <begin position="124"/>
        <end position="142"/>
    </location>
</feature>
<reference evidence="2 3" key="1">
    <citation type="submission" date="2017-09" db="EMBL/GenBank/DDBJ databases">
        <title>Depth-based differentiation of microbial function through sediment-hosted aquifers and enrichment of novel symbionts in the deep terrestrial subsurface.</title>
        <authorList>
            <person name="Probst A.J."/>
            <person name="Ladd B."/>
            <person name="Jarett J.K."/>
            <person name="Geller-Mcgrath D.E."/>
            <person name="Sieber C.M."/>
            <person name="Emerson J.B."/>
            <person name="Anantharaman K."/>
            <person name="Thomas B.C."/>
            <person name="Malmstrom R."/>
            <person name="Stieglmeier M."/>
            <person name="Klingl A."/>
            <person name="Woyke T."/>
            <person name="Ryan C.M."/>
            <person name="Banfield J.F."/>
        </authorList>
    </citation>
    <scope>NUCLEOTIDE SEQUENCE [LARGE SCALE GENOMIC DNA]</scope>
    <source>
        <strain evidence="2">CG22_combo_CG10-13_8_21_14_all_38_20</strain>
    </source>
</reference>
<dbReference type="AlphaFoldDB" id="A0A2H0BVN7"/>
<evidence type="ECO:0000313" key="2">
    <source>
        <dbReference type="EMBL" id="PIP61753.1"/>
    </source>
</evidence>
<keyword evidence="1" id="KW-1133">Transmembrane helix</keyword>
<evidence type="ECO:0008006" key="4">
    <source>
        <dbReference type="Google" id="ProtNLM"/>
    </source>
</evidence>
<dbReference type="Proteomes" id="UP000231246">
    <property type="component" value="Unassembled WGS sequence"/>
</dbReference>
<feature type="transmembrane region" description="Helical" evidence="1">
    <location>
        <begin position="395"/>
        <end position="415"/>
    </location>
</feature>
<feature type="transmembrane region" description="Helical" evidence="1">
    <location>
        <begin position="218"/>
        <end position="241"/>
    </location>
</feature>
<feature type="transmembrane region" description="Helical" evidence="1">
    <location>
        <begin position="332"/>
        <end position="351"/>
    </location>
</feature>
<accession>A0A2H0BVN7</accession>
<keyword evidence="1" id="KW-0812">Transmembrane</keyword>
<feature type="transmembrane region" description="Helical" evidence="1">
    <location>
        <begin position="301"/>
        <end position="320"/>
    </location>
</feature>
<protein>
    <recommendedName>
        <fullName evidence="4">Glycosyltransferase RgtA/B/C/D-like domain-containing protein</fullName>
    </recommendedName>
</protein>
<name>A0A2H0BVN7_9BACT</name>
<feature type="transmembrane region" description="Helical" evidence="1">
    <location>
        <begin position="66"/>
        <end position="84"/>
    </location>
</feature>
<keyword evidence="1" id="KW-0472">Membrane</keyword>
<sequence>MKFKLAPLLIFLTVFIVYFGLGTKWTFESLWALDYFNNLAESLLQGKLNISEPGSTYDLVLFQGGWYLPWGALVGLLFIPMQLIKGGYVPSIYLNVLISSLDVVLFYLILKRFRRSYFPELDKVAIWLATALFAFGTTHFYVGTLGSSWHTDQMISSFFGTAGIYMILHDKRGFKDYLLASICFSISLIGKGTIIMLGTLPAILYFWDLYQGQMKFKLGRFILLIMPVALFSVLFLSHNYLRFGDPLEYGYSYIKEAPYLEQRRVEHDAFSLKHVSYNLHYMLLEAPRFSWNEGIKMDINLKGNSILLLTPSLFFMFLAHPFRRFKNKEFRAVLSALWITMLFTILPSLMVYSTGWMQFGYRYSLDITAILVLLSIVGLQSTFQECVSHSRNVSILYSLGIMAAVYMHYLGITALQ</sequence>
<organism evidence="2 3">
    <name type="scientific">Candidatus Roizmanbacteria bacterium CG22_combo_CG10-13_8_21_14_all_38_20</name>
    <dbReference type="NCBI Taxonomy" id="1974862"/>
    <lineage>
        <taxon>Bacteria</taxon>
        <taxon>Candidatus Roizmaniibacteriota</taxon>
    </lineage>
</organism>
<evidence type="ECO:0000313" key="3">
    <source>
        <dbReference type="Proteomes" id="UP000231246"/>
    </source>
</evidence>
<evidence type="ECO:0000256" key="1">
    <source>
        <dbReference type="SAM" id="Phobius"/>
    </source>
</evidence>
<feature type="transmembrane region" description="Helical" evidence="1">
    <location>
        <begin position="91"/>
        <end position="109"/>
    </location>
</feature>
<feature type="transmembrane region" description="Helical" evidence="1">
    <location>
        <begin position="363"/>
        <end position="383"/>
    </location>
</feature>
<gene>
    <name evidence="2" type="ORF">COW99_02640</name>
</gene>